<comment type="caution">
    <text evidence="4">The sequence shown here is derived from an EMBL/GenBank/DDBJ whole genome shotgun (WGS) entry which is preliminary data.</text>
</comment>
<feature type="compositionally biased region" description="Pro residues" evidence="3">
    <location>
        <begin position="470"/>
        <end position="481"/>
    </location>
</feature>
<evidence type="ECO:0000256" key="2">
    <source>
        <dbReference type="ARBA" id="ARBA00022703"/>
    </source>
</evidence>
<protein>
    <submittedName>
        <fullName evidence="4">Uncharacterized protein</fullName>
    </submittedName>
</protein>
<dbReference type="PANTHER" id="PTHR12758:SF19">
    <property type="entry name" value="APOPTOSIS INHIBITOR 5"/>
    <property type="match status" value="1"/>
</dbReference>
<feature type="region of interest" description="Disordered" evidence="3">
    <location>
        <begin position="828"/>
        <end position="865"/>
    </location>
</feature>
<dbReference type="EMBL" id="JAODAN010000001">
    <property type="protein sequence ID" value="KAK1927354.1"/>
    <property type="molecule type" value="Genomic_DNA"/>
</dbReference>
<evidence type="ECO:0000313" key="5">
    <source>
        <dbReference type="Proteomes" id="UP001182556"/>
    </source>
</evidence>
<evidence type="ECO:0000256" key="3">
    <source>
        <dbReference type="SAM" id="MobiDB-lite"/>
    </source>
</evidence>
<dbReference type="SUPFAM" id="SSF48371">
    <property type="entry name" value="ARM repeat"/>
    <property type="match status" value="1"/>
</dbReference>
<feature type="compositionally biased region" description="Low complexity" evidence="3">
    <location>
        <begin position="492"/>
        <end position="533"/>
    </location>
</feature>
<organism evidence="4 5">
    <name type="scientific">Papiliotrema laurentii</name>
    <name type="common">Cryptococcus laurentii</name>
    <dbReference type="NCBI Taxonomy" id="5418"/>
    <lineage>
        <taxon>Eukaryota</taxon>
        <taxon>Fungi</taxon>
        <taxon>Dikarya</taxon>
        <taxon>Basidiomycota</taxon>
        <taxon>Agaricomycotina</taxon>
        <taxon>Tremellomycetes</taxon>
        <taxon>Tremellales</taxon>
        <taxon>Rhynchogastremaceae</taxon>
        <taxon>Papiliotrema</taxon>
    </lineage>
</organism>
<dbReference type="InterPro" id="IPR008383">
    <property type="entry name" value="API5"/>
</dbReference>
<dbReference type="GO" id="GO:0003723">
    <property type="term" value="F:RNA binding"/>
    <property type="evidence" value="ECO:0007669"/>
    <property type="project" value="TreeGrafter"/>
</dbReference>
<dbReference type="PANTHER" id="PTHR12758">
    <property type="entry name" value="APOPTOSIS INHIBITOR 5-RELATED"/>
    <property type="match status" value="1"/>
</dbReference>
<dbReference type="Proteomes" id="UP001182556">
    <property type="component" value="Unassembled WGS sequence"/>
</dbReference>
<dbReference type="GO" id="GO:0043066">
    <property type="term" value="P:negative regulation of apoptotic process"/>
    <property type="evidence" value="ECO:0007669"/>
    <property type="project" value="TreeGrafter"/>
</dbReference>
<feature type="region of interest" description="Disordered" evidence="3">
    <location>
        <begin position="427"/>
        <end position="759"/>
    </location>
</feature>
<evidence type="ECO:0000313" key="4">
    <source>
        <dbReference type="EMBL" id="KAK1927354.1"/>
    </source>
</evidence>
<comment type="similarity">
    <text evidence="1">Belongs to the API5 family.</text>
</comment>
<dbReference type="Pfam" id="PF05918">
    <property type="entry name" value="API5"/>
    <property type="match status" value="1"/>
</dbReference>
<dbReference type="GO" id="GO:0006915">
    <property type="term" value="P:apoptotic process"/>
    <property type="evidence" value="ECO:0007669"/>
    <property type="project" value="UniProtKB-KW"/>
</dbReference>
<feature type="compositionally biased region" description="Pro residues" evidence="3">
    <location>
        <begin position="439"/>
        <end position="456"/>
    </location>
</feature>
<dbReference type="GO" id="GO:0005634">
    <property type="term" value="C:nucleus"/>
    <property type="evidence" value="ECO:0007669"/>
    <property type="project" value="TreeGrafter"/>
</dbReference>
<keyword evidence="2" id="KW-0053">Apoptosis</keyword>
<feature type="compositionally biased region" description="Polar residues" evidence="3">
    <location>
        <begin position="685"/>
        <end position="705"/>
    </location>
</feature>
<reference evidence="4" key="1">
    <citation type="submission" date="2023-02" db="EMBL/GenBank/DDBJ databases">
        <title>Identification and recombinant expression of a fungal hydrolase from Papiliotrema laurentii that hydrolyzes apple cutin and clears colloidal polyester polyurethane.</title>
        <authorList>
            <consortium name="DOE Joint Genome Institute"/>
            <person name="Roman V.A."/>
            <person name="Bojanowski C."/>
            <person name="Crable B.R."/>
            <person name="Wagner D.N."/>
            <person name="Hung C.S."/>
            <person name="Nadeau L.J."/>
            <person name="Schratz L."/>
            <person name="Haridas S."/>
            <person name="Pangilinan J."/>
            <person name="Lipzen A."/>
            <person name="Na H."/>
            <person name="Yan M."/>
            <person name="Ng V."/>
            <person name="Grigoriev I.V."/>
            <person name="Spatafora J.W."/>
            <person name="Barlow D."/>
            <person name="Biffinger J."/>
            <person name="Kelley-Loughnane N."/>
            <person name="Varaljay V.A."/>
            <person name="Crookes-Goodson W.J."/>
        </authorList>
    </citation>
    <scope>NUCLEOTIDE SEQUENCE</scope>
    <source>
        <strain evidence="4">5307AH</strain>
    </source>
</reference>
<feature type="compositionally biased region" description="Polar residues" evidence="3">
    <location>
        <begin position="587"/>
        <end position="616"/>
    </location>
</feature>
<accession>A0AAD9L9I5</accession>
<feature type="compositionally biased region" description="Polar residues" evidence="3">
    <location>
        <begin position="643"/>
        <end position="656"/>
    </location>
</feature>
<dbReference type="AlphaFoldDB" id="A0AAD9L9I5"/>
<name>A0AAD9L9I5_PAPLA</name>
<gene>
    <name evidence="4" type="ORF">DB88DRAFT_26637</name>
</gene>
<evidence type="ECO:0000256" key="1">
    <source>
        <dbReference type="ARBA" id="ARBA00009515"/>
    </source>
</evidence>
<dbReference type="InterPro" id="IPR016024">
    <property type="entry name" value="ARM-type_fold"/>
</dbReference>
<sequence>MSSPPSSAQAALAKAKDLLQRSVANSPEARREFQQHLISLCSYPSYECKAFFGSLVARHFKEFDDLQDAAINAILDLCEDEDGKTRLIGIGGLKNTARADPRWIKGNTGVLIQLLDSPEGELKQVHSALHALMAVSPVETIEILAEECRNADGGDARRNIIDFLEKYSAAQRAELLYSGKNLKVEDTFSREFERLIKSASEPGEAIAIVRMLIPLSTISGKNARREDAARFTKVIAEAVSSNAPANAREEIIEVFDEFLSRNPPVDPREILRFYGVHGRTFAKMALDGKSKGVMRQVEMLKKVVSEALELWRRGSNEPDESKIAPNFCRAILSRTLEIALRKDFRLTILVSRTIEVILYAVYQCQTFRDRRRDLTTKADRDDLNDLRLDARKEAGKSKGIDRWMFENIEDMADALGDQKATLRNIKPSWLDDNRGGPPSAAPPPPRPLARPPPAVPRGPSSHVAVERRPVPPQQARPPTPPLSAAAPDIPTQPQKTSPSVVPSQQSPPVAPSSSRSQAPPPASGSAPVSASTPIEADKPALSLSQRLSKAPGARDTLDPSRTPALPENTLASRLSRQPVASHDRSGQRNGSSRKAESGDSSAQPQILADSSSQSRAGQELLGPPSSASYANIELLPGKKAINDGTSPTPSDPNPSQKAVPLSLRDRLGPAVSTNGKRGRSDEQGNDSIEGSAQHSLNERTGSGDESQPVKRSRPSLTNTKNGNEAGRSLLSRMSKGNDTPSTPPVQVHTKAAASTPGTTISVRNAAVESIASPASLSIFGRAGASETPTPKPDAKDFFSIKHRASGGTPLTPAGETAAGLSIRSASKAAPGAVRLTPPGNGSSTEGADDGIIRKGRGFKKDTEGDVEMDFVPPKRLEPATVNEKGGFGWTAGGIKGLEARIGTLGRRNDSRRRL</sequence>
<proteinExistence type="inferred from homology"/>
<keyword evidence="5" id="KW-1185">Reference proteome</keyword>